<feature type="domain" description="GIY-YIG" evidence="7">
    <location>
        <begin position="15"/>
        <end position="93"/>
    </location>
</feature>
<dbReference type="InterPro" id="IPR001162">
    <property type="entry name" value="UvrC_RNase_H_dom"/>
</dbReference>
<dbReference type="PROSITE" id="PS50151">
    <property type="entry name" value="UVR"/>
    <property type="match status" value="1"/>
</dbReference>
<dbReference type="SUPFAM" id="SSF47781">
    <property type="entry name" value="RuvA domain 2-like"/>
    <property type="match status" value="1"/>
</dbReference>
<dbReference type="RefSeq" id="WP_305937671.1">
    <property type="nucleotide sequence ID" value="NZ_CP132191.1"/>
</dbReference>
<dbReference type="InterPro" id="IPR050066">
    <property type="entry name" value="UvrABC_protein_C"/>
</dbReference>
<organism evidence="9 10">
    <name type="scientific">Mycoplasma seminis</name>
    <dbReference type="NCBI Taxonomy" id="512749"/>
    <lineage>
        <taxon>Bacteria</taxon>
        <taxon>Bacillati</taxon>
        <taxon>Mycoplasmatota</taxon>
        <taxon>Mollicutes</taxon>
        <taxon>Mycoplasmataceae</taxon>
        <taxon>Mycoplasma</taxon>
    </lineage>
</organism>
<dbReference type="Pfam" id="PF14520">
    <property type="entry name" value="HHH_5"/>
    <property type="match status" value="1"/>
</dbReference>
<dbReference type="InterPro" id="IPR004791">
    <property type="entry name" value="UvrC"/>
</dbReference>
<name>A0ABY9H9H6_9MOLU</name>
<keyword evidence="2" id="KW-0227">DNA damage</keyword>
<dbReference type="Gene3D" id="1.10.150.20">
    <property type="entry name" value="5' to 3' exonuclease, C-terminal subdomain"/>
    <property type="match status" value="1"/>
</dbReference>
<dbReference type="InterPro" id="IPR000305">
    <property type="entry name" value="GIY-YIG_endonuc"/>
</dbReference>
<dbReference type="InterPro" id="IPR035901">
    <property type="entry name" value="GIY-YIG_endonuc_sf"/>
</dbReference>
<dbReference type="SUPFAM" id="SSF82771">
    <property type="entry name" value="GIY-YIG endonuclease"/>
    <property type="match status" value="1"/>
</dbReference>
<dbReference type="Pfam" id="PF22920">
    <property type="entry name" value="UvrC_RNaseH"/>
    <property type="match status" value="1"/>
</dbReference>
<dbReference type="PANTHER" id="PTHR30562:SF1">
    <property type="entry name" value="UVRABC SYSTEM PROTEIN C"/>
    <property type="match status" value="1"/>
</dbReference>
<keyword evidence="5" id="KW-0234">DNA repair</keyword>
<proteinExistence type="predicted"/>
<reference evidence="9" key="1">
    <citation type="submission" date="2023-08" db="EMBL/GenBank/DDBJ databases">
        <title>Complete genome sequence of Mycoplasma seminis 2200.</title>
        <authorList>
            <person name="Spergser J."/>
        </authorList>
    </citation>
    <scope>NUCLEOTIDE SEQUENCE [LARGE SCALE GENOMIC DNA]</scope>
    <source>
        <strain evidence="9">2200</strain>
    </source>
</reference>
<keyword evidence="1" id="KW-0963">Cytoplasm</keyword>
<dbReference type="Pfam" id="PF08459">
    <property type="entry name" value="UvrC_RNaseH_dom"/>
    <property type="match status" value="1"/>
</dbReference>
<feature type="domain" description="UvrC family homology region profile" evidence="8">
    <location>
        <begin position="235"/>
        <end position="453"/>
    </location>
</feature>
<dbReference type="PROSITE" id="PS50164">
    <property type="entry name" value="GIY_YIG"/>
    <property type="match status" value="1"/>
</dbReference>
<accession>A0ABY9H9H6</accession>
<dbReference type="NCBIfam" id="TIGR00194">
    <property type="entry name" value="uvrC"/>
    <property type="match status" value="1"/>
</dbReference>
<evidence type="ECO:0000259" key="8">
    <source>
        <dbReference type="PROSITE" id="PS50165"/>
    </source>
</evidence>
<dbReference type="InterPro" id="IPR047296">
    <property type="entry name" value="GIY-YIG_UvrC_Cho"/>
</dbReference>
<sequence>MDLDKIQEKLNNVPNASGVYLWKNEKNEVIYVGKAKRLYKRLQQYLKGSINSYKTSKMMQEVSDFDFFITNNETEALILEKNYIARYNPPYNLKLTDDKRYPYICVQIAKNAELKISSVYRLSPYSKDTFYYGPFPSNTHFKELLDVLQRMFMYENGLRIAKPIYAESKFKFNQVVDILKFQDMEFLNKLIQLRDAAASNYNFELAATYRDAYNVLNQIKQQQLVELKSYKDIDVFSFETQNNAVSIQKVFYRYGVQIEHENQFHVLNIPVEEFIVNYLESYYENNQIPQSILLDYNYNEIEFTNAKLAQKVQFPIAGVMREVVELANLNNKTKITTNYKEWEAKNTTLEQTWGELEKLLNNGNKISSIFIFDNSHFALSAPVGVATCWENGFQVNPKSSYFNHAQEFEAMNKHSDLELMYLTIAKFIQRNAFMLDKNTIFIVDGFILQIQQALYALKEQGIDYIKVYGLVKNEKHQTKYLINDQDQILPISQSAFNLLANMQYSVDRYAKNMMNKKYTADSRNNSLTQIKGIGKVTEEKLLLHFKTYQAIKNASLQQLAEVIDEKKAKIIYENYCVK</sequence>
<dbReference type="Pfam" id="PF01541">
    <property type="entry name" value="GIY-YIG"/>
    <property type="match status" value="1"/>
</dbReference>
<evidence type="ECO:0000313" key="10">
    <source>
        <dbReference type="Proteomes" id="UP001237011"/>
    </source>
</evidence>
<keyword evidence="4" id="KW-0267">Excision nuclease</keyword>
<evidence type="ECO:0000256" key="5">
    <source>
        <dbReference type="ARBA" id="ARBA00023204"/>
    </source>
</evidence>
<gene>
    <name evidence="9" type="primary">uvrC</name>
    <name evidence="9" type="ORF">Q8852_02840</name>
</gene>
<keyword evidence="10" id="KW-1185">Reference proteome</keyword>
<dbReference type="EMBL" id="CP132191">
    <property type="protein sequence ID" value="WLP85234.1"/>
    <property type="molecule type" value="Genomic_DNA"/>
</dbReference>
<dbReference type="CDD" id="cd10434">
    <property type="entry name" value="GIY-YIG_UvrC_Cho"/>
    <property type="match status" value="1"/>
</dbReference>
<evidence type="ECO:0000256" key="2">
    <source>
        <dbReference type="ARBA" id="ARBA00022763"/>
    </source>
</evidence>
<dbReference type="Gene3D" id="3.40.1440.10">
    <property type="entry name" value="GIY-YIG endonuclease"/>
    <property type="match status" value="1"/>
</dbReference>
<dbReference type="InterPro" id="IPR010994">
    <property type="entry name" value="RuvA_2-like"/>
</dbReference>
<protein>
    <submittedName>
        <fullName evidence="9">Excinuclease ABC subunit UvrC</fullName>
    </submittedName>
</protein>
<evidence type="ECO:0000256" key="4">
    <source>
        <dbReference type="ARBA" id="ARBA00022881"/>
    </source>
</evidence>
<evidence type="ECO:0000259" key="7">
    <source>
        <dbReference type="PROSITE" id="PS50164"/>
    </source>
</evidence>
<evidence type="ECO:0000259" key="6">
    <source>
        <dbReference type="PROSITE" id="PS50151"/>
    </source>
</evidence>
<dbReference type="PANTHER" id="PTHR30562">
    <property type="entry name" value="UVRC/OXIDOREDUCTASE"/>
    <property type="match status" value="1"/>
</dbReference>
<evidence type="ECO:0000313" key="9">
    <source>
        <dbReference type="EMBL" id="WLP85234.1"/>
    </source>
</evidence>
<dbReference type="Proteomes" id="UP001237011">
    <property type="component" value="Chromosome"/>
</dbReference>
<dbReference type="SMART" id="SM00465">
    <property type="entry name" value="GIYc"/>
    <property type="match status" value="1"/>
</dbReference>
<keyword evidence="3" id="KW-0228">DNA excision</keyword>
<dbReference type="InterPro" id="IPR038476">
    <property type="entry name" value="UvrC_RNase_H_dom_sf"/>
</dbReference>
<dbReference type="PROSITE" id="PS50165">
    <property type="entry name" value="UVRC"/>
    <property type="match status" value="1"/>
</dbReference>
<feature type="domain" description="UVR" evidence="6">
    <location>
        <begin position="184"/>
        <end position="219"/>
    </location>
</feature>
<evidence type="ECO:0000256" key="1">
    <source>
        <dbReference type="ARBA" id="ARBA00022490"/>
    </source>
</evidence>
<dbReference type="InterPro" id="IPR001943">
    <property type="entry name" value="UVR_dom"/>
</dbReference>
<dbReference type="Gene3D" id="3.30.420.340">
    <property type="entry name" value="UvrC, RNAse H endonuclease domain"/>
    <property type="match status" value="1"/>
</dbReference>
<evidence type="ECO:0000256" key="3">
    <source>
        <dbReference type="ARBA" id="ARBA00022769"/>
    </source>
</evidence>